<protein>
    <submittedName>
        <fullName evidence="2">Uncharacterized protein</fullName>
    </submittedName>
</protein>
<evidence type="ECO:0000313" key="2">
    <source>
        <dbReference type="EMBL" id="OGI59939.1"/>
    </source>
</evidence>
<accession>A0A1F6URG5</accession>
<sequence length="74" mass="8359">MSIEKGPTPEQSNEDLKSQDGVVSFMRSSKSEKEWNANCDKVKAANQGYRDFWFQAVIMSGVAAEAQKNWSEQK</sequence>
<reference evidence="2 3" key="1">
    <citation type="journal article" date="2016" name="Nat. Commun.">
        <title>Thousands of microbial genomes shed light on interconnected biogeochemical processes in an aquifer system.</title>
        <authorList>
            <person name="Anantharaman K."/>
            <person name="Brown C.T."/>
            <person name="Hug L.A."/>
            <person name="Sharon I."/>
            <person name="Castelle C.J."/>
            <person name="Probst A.J."/>
            <person name="Thomas B.C."/>
            <person name="Singh A."/>
            <person name="Wilkins M.J."/>
            <person name="Karaoz U."/>
            <person name="Brodie E.L."/>
            <person name="Williams K.H."/>
            <person name="Hubbard S.S."/>
            <person name="Banfield J.F."/>
        </authorList>
    </citation>
    <scope>NUCLEOTIDE SEQUENCE [LARGE SCALE GENOMIC DNA]</scope>
</reference>
<organism evidence="2 3">
    <name type="scientific">Candidatus Nomurabacteria bacterium RIFCSPHIGHO2_01_FULL_38_19</name>
    <dbReference type="NCBI Taxonomy" id="1801732"/>
    <lineage>
        <taxon>Bacteria</taxon>
        <taxon>Candidatus Nomuraibacteriota</taxon>
    </lineage>
</organism>
<dbReference type="Proteomes" id="UP000177869">
    <property type="component" value="Unassembled WGS sequence"/>
</dbReference>
<dbReference type="AlphaFoldDB" id="A0A1F6URG5"/>
<proteinExistence type="predicted"/>
<feature type="region of interest" description="Disordered" evidence="1">
    <location>
        <begin position="1"/>
        <end position="29"/>
    </location>
</feature>
<name>A0A1F6URG5_9BACT</name>
<evidence type="ECO:0000313" key="3">
    <source>
        <dbReference type="Proteomes" id="UP000177869"/>
    </source>
</evidence>
<comment type="caution">
    <text evidence="2">The sequence shown here is derived from an EMBL/GenBank/DDBJ whole genome shotgun (WGS) entry which is preliminary data.</text>
</comment>
<dbReference type="EMBL" id="MFTI01000020">
    <property type="protein sequence ID" value="OGI59939.1"/>
    <property type="molecule type" value="Genomic_DNA"/>
</dbReference>
<gene>
    <name evidence="2" type="ORF">A2814_01375</name>
</gene>
<evidence type="ECO:0000256" key="1">
    <source>
        <dbReference type="SAM" id="MobiDB-lite"/>
    </source>
</evidence>